<keyword evidence="2" id="KW-0472">Membrane</keyword>
<keyword evidence="2" id="KW-0812">Transmembrane</keyword>
<feature type="transmembrane region" description="Helical" evidence="2">
    <location>
        <begin position="48"/>
        <end position="69"/>
    </location>
</feature>
<gene>
    <name evidence="3" type="ORF">ETD83_14725</name>
</gene>
<dbReference type="InterPro" id="IPR047789">
    <property type="entry name" value="CU044_5270-like"/>
</dbReference>
<protein>
    <recommendedName>
        <fullName evidence="5">CU044_5270 family protein</fullName>
    </recommendedName>
</protein>
<organism evidence="3 4">
    <name type="scientific">Actinomadura soli</name>
    <dbReference type="NCBI Taxonomy" id="2508997"/>
    <lineage>
        <taxon>Bacteria</taxon>
        <taxon>Bacillati</taxon>
        <taxon>Actinomycetota</taxon>
        <taxon>Actinomycetes</taxon>
        <taxon>Streptosporangiales</taxon>
        <taxon>Thermomonosporaceae</taxon>
        <taxon>Actinomadura</taxon>
    </lineage>
</organism>
<evidence type="ECO:0008006" key="5">
    <source>
        <dbReference type="Google" id="ProtNLM"/>
    </source>
</evidence>
<dbReference type="EMBL" id="VCKW01000063">
    <property type="protein sequence ID" value="TMR01251.1"/>
    <property type="molecule type" value="Genomic_DNA"/>
</dbReference>
<reference evidence="3 4" key="1">
    <citation type="submission" date="2019-05" db="EMBL/GenBank/DDBJ databases">
        <title>Draft genome sequence of Actinomadura sp. 14C53.</title>
        <authorList>
            <person name="Saricaoglu S."/>
            <person name="Isik K."/>
        </authorList>
    </citation>
    <scope>NUCLEOTIDE SEQUENCE [LARGE SCALE GENOMIC DNA]</scope>
    <source>
        <strain evidence="3 4">14C53</strain>
    </source>
</reference>
<evidence type="ECO:0000256" key="1">
    <source>
        <dbReference type="SAM" id="MobiDB-lite"/>
    </source>
</evidence>
<keyword evidence="4" id="KW-1185">Reference proteome</keyword>
<dbReference type="AlphaFoldDB" id="A0A5C4JD43"/>
<name>A0A5C4JD43_9ACTN</name>
<proteinExistence type="predicted"/>
<dbReference type="RefSeq" id="WP_138645684.1">
    <property type="nucleotide sequence ID" value="NZ_VCKW01000063.1"/>
</dbReference>
<evidence type="ECO:0000313" key="4">
    <source>
        <dbReference type="Proteomes" id="UP000309174"/>
    </source>
</evidence>
<comment type="caution">
    <text evidence="3">The sequence shown here is derived from an EMBL/GenBank/DDBJ whole genome shotgun (WGS) entry which is preliminary data.</text>
</comment>
<feature type="region of interest" description="Disordered" evidence="1">
    <location>
        <begin position="177"/>
        <end position="207"/>
    </location>
</feature>
<evidence type="ECO:0000313" key="3">
    <source>
        <dbReference type="EMBL" id="TMR01251.1"/>
    </source>
</evidence>
<evidence type="ECO:0000256" key="2">
    <source>
        <dbReference type="SAM" id="Phobius"/>
    </source>
</evidence>
<accession>A0A5C4JD43</accession>
<keyword evidence="2" id="KW-1133">Transmembrane helix</keyword>
<dbReference type="Proteomes" id="UP000309174">
    <property type="component" value="Unassembled WGS sequence"/>
</dbReference>
<sequence length="341" mass="37060">MDELKMLRDFGDRLDHGAEARSARQRRRLREVIEQEALARRRFGRRRVMIAGGATAALAAGAAVVLVMAPTSEIGGNPPPAQAEAVEVLDHAAAATPAQPPPRGDQYVFLETREVQQVTSVSGGKVMNRFPRSHTRTWLSVDGTHDGLSRSVIGRGTALEAWTRADCTSTKPRDTVVHDPWIARPPSPARTFTQDCPPRPAYRATLPTDPGHMREYLYRNSHGNNPPDVQAFITVGDLLRTSMLPSKARAAMFKAATRIPGIAFVPHAMDAAGRPGVAAALTHDGIRNELIFDPRTFAFLGERQVLVAPNDQTSLGLKPGTVLESTAVLRTAITDRPGQRP</sequence>
<dbReference type="NCBIfam" id="NF038083">
    <property type="entry name" value="CU044_5270_fam"/>
    <property type="match status" value="1"/>
</dbReference>
<dbReference type="OrthoDB" id="3612087at2"/>